<name>A0A183IDM0_9BILA</name>
<reference evidence="11" key="1">
    <citation type="submission" date="2016-06" db="UniProtKB">
        <authorList>
            <consortium name="WormBaseParasite"/>
        </authorList>
    </citation>
    <scope>IDENTIFICATION</scope>
</reference>
<evidence type="ECO:0000256" key="7">
    <source>
        <dbReference type="ARBA" id="ARBA00030615"/>
    </source>
</evidence>
<dbReference type="GO" id="GO:0003723">
    <property type="term" value="F:RNA binding"/>
    <property type="evidence" value="ECO:0007669"/>
    <property type="project" value="UniProtKB-KW"/>
</dbReference>
<dbReference type="FunFam" id="2.40.50.140:FF:000127">
    <property type="entry name" value="Exosome complex component RRP40"/>
    <property type="match status" value="1"/>
</dbReference>
<protein>
    <recommendedName>
        <fullName evidence="7">Ribosomal RNA-processing protein 40</fullName>
    </recommendedName>
</protein>
<dbReference type="Proteomes" id="UP000270296">
    <property type="component" value="Unassembled WGS sequence"/>
</dbReference>
<dbReference type="SUPFAM" id="SSF54791">
    <property type="entry name" value="Eukaryotic type KH-domain (KH-domain type I)"/>
    <property type="match status" value="1"/>
</dbReference>
<reference evidence="9 10" key="2">
    <citation type="submission" date="2018-11" db="EMBL/GenBank/DDBJ databases">
        <authorList>
            <consortium name="Pathogen Informatics"/>
        </authorList>
    </citation>
    <scope>NUCLEOTIDE SEQUENCE [LARGE SCALE GENOMIC DNA]</scope>
</reference>
<dbReference type="Pfam" id="PF15985">
    <property type="entry name" value="KH_6"/>
    <property type="match status" value="1"/>
</dbReference>
<evidence type="ECO:0000256" key="6">
    <source>
        <dbReference type="ARBA" id="ARBA00022884"/>
    </source>
</evidence>
<gene>
    <name evidence="9" type="ORF">SBAD_LOCUS1714</name>
</gene>
<dbReference type="InterPro" id="IPR012340">
    <property type="entry name" value="NA-bd_OB-fold"/>
</dbReference>
<dbReference type="Gene3D" id="3.30.1370.10">
    <property type="entry name" value="K Homology domain, type 1"/>
    <property type="match status" value="1"/>
</dbReference>
<evidence type="ECO:0000313" key="9">
    <source>
        <dbReference type="EMBL" id="VDO95260.1"/>
    </source>
</evidence>
<keyword evidence="4" id="KW-0698">rRNA processing</keyword>
<dbReference type="GO" id="GO:0000177">
    <property type="term" value="C:cytoplasmic exosome (RNase complex)"/>
    <property type="evidence" value="ECO:0007669"/>
    <property type="project" value="TreeGrafter"/>
</dbReference>
<dbReference type="OrthoDB" id="340500at2759"/>
<dbReference type="PANTHER" id="PTHR21321:SF1">
    <property type="entry name" value="EXOSOME COMPLEX COMPONENT RRP40"/>
    <property type="match status" value="1"/>
</dbReference>
<dbReference type="WBParaSite" id="SBAD_0000180201-mRNA-1">
    <property type="protein sequence ID" value="SBAD_0000180201-mRNA-1"/>
    <property type="gene ID" value="SBAD_0000180201"/>
</dbReference>
<evidence type="ECO:0000256" key="2">
    <source>
        <dbReference type="ARBA" id="ARBA00007841"/>
    </source>
</evidence>
<dbReference type="GO" id="GO:0000467">
    <property type="term" value="P:exonucleolytic trimming to generate mature 3'-end of 5.8S rRNA from tricistronic rRNA transcript (SSU-rRNA, 5.8S rRNA, LSU-rRNA)"/>
    <property type="evidence" value="ECO:0007669"/>
    <property type="project" value="TreeGrafter"/>
</dbReference>
<dbReference type="InterPro" id="IPR037319">
    <property type="entry name" value="Rrp40_S1"/>
</dbReference>
<dbReference type="GO" id="GO:0071051">
    <property type="term" value="P:poly(A)-dependent snoRNA 3'-end processing"/>
    <property type="evidence" value="ECO:0007669"/>
    <property type="project" value="TreeGrafter"/>
</dbReference>
<evidence type="ECO:0000256" key="1">
    <source>
        <dbReference type="ARBA" id="ARBA00004604"/>
    </source>
</evidence>
<feature type="domain" description="K Homology" evidence="8">
    <location>
        <begin position="145"/>
        <end position="192"/>
    </location>
</feature>
<dbReference type="GO" id="GO:0000176">
    <property type="term" value="C:nuclear exosome (RNase complex)"/>
    <property type="evidence" value="ECO:0007669"/>
    <property type="project" value="TreeGrafter"/>
</dbReference>
<dbReference type="InterPro" id="IPR026699">
    <property type="entry name" value="Exosome_RNA_bind1/RRP40/RRP4"/>
</dbReference>
<dbReference type="GO" id="GO:0071034">
    <property type="term" value="P:CUT catabolic process"/>
    <property type="evidence" value="ECO:0007669"/>
    <property type="project" value="TreeGrafter"/>
</dbReference>
<keyword evidence="6" id="KW-0694">RNA-binding</keyword>
<dbReference type="PANTHER" id="PTHR21321">
    <property type="entry name" value="PNAS-3 RELATED"/>
    <property type="match status" value="1"/>
</dbReference>
<sequence>MVSVANGEVVVPGDVVDQLKNVKLVGPGLRVCDGHVVALRCGVVTRDEGNVWINYFEKRYEPVLDDLVVGQVVQQLSDGWKVHIGCAMLANLSFMAFEGATKRNRPDLKLGDVIYAKVVETVEPQLVCVTPDGKAKGMGVLPPGGMVVRYSPGVSRKLLSPNSVILSTIGEDLPFEIACGLNGWIYVKSRTVEDTQAVLKMLQLVECFPTSGCSVSEVFKTLRGF</sequence>
<keyword evidence="10" id="KW-1185">Reference proteome</keyword>
<dbReference type="EMBL" id="UZAM01006924">
    <property type="protein sequence ID" value="VDO95260.1"/>
    <property type="molecule type" value="Genomic_DNA"/>
</dbReference>
<evidence type="ECO:0000259" key="8">
    <source>
        <dbReference type="Pfam" id="PF15985"/>
    </source>
</evidence>
<comment type="subcellular location">
    <subcellularLocation>
        <location evidence="1">Nucleus</location>
        <location evidence="1">Nucleolus</location>
    </subcellularLocation>
</comment>
<dbReference type="AlphaFoldDB" id="A0A183IDM0"/>
<dbReference type="Gene3D" id="2.40.50.140">
    <property type="entry name" value="Nucleic acid-binding proteins"/>
    <property type="match status" value="1"/>
</dbReference>
<comment type="similarity">
    <text evidence="2">Belongs to the RRP40 family.</text>
</comment>
<dbReference type="CDD" id="cd05790">
    <property type="entry name" value="S1_Rrp40"/>
    <property type="match status" value="1"/>
</dbReference>
<dbReference type="SUPFAM" id="SSF50249">
    <property type="entry name" value="Nucleic acid-binding proteins"/>
    <property type="match status" value="1"/>
</dbReference>
<dbReference type="InterPro" id="IPR036612">
    <property type="entry name" value="KH_dom_type_1_sf"/>
</dbReference>
<dbReference type="Pfam" id="PF21262">
    <property type="entry name" value="RRP40_S1"/>
    <property type="match status" value="1"/>
</dbReference>
<evidence type="ECO:0000256" key="4">
    <source>
        <dbReference type="ARBA" id="ARBA00022552"/>
    </source>
</evidence>
<dbReference type="InterPro" id="IPR004088">
    <property type="entry name" value="KH_dom_type_1"/>
</dbReference>
<dbReference type="GO" id="GO:0071035">
    <property type="term" value="P:nuclear polyadenylation-dependent rRNA catabolic process"/>
    <property type="evidence" value="ECO:0007669"/>
    <property type="project" value="TreeGrafter"/>
</dbReference>
<accession>A0A183IDM0</accession>
<keyword evidence="5" id="KW-0271">Exosome</keyword>
<dbReference type="GO" id="GO:0071038">
    <property type="term" value="P:TRAMP-dependent tRNA surveillance pathway"/>
    <property type="evidence" value="ECO:0007669"/>
    <property type="project" value="TreeGrafter"/>
</dbReference>
<evidence type="ECO:0000313" key="11">
    <source>
        <dbReference type="WBParaSite" id="SBAD_0000180201-mRNA-1"/>
    </source>
</evidence>
<dbReference type="GO" id="GO:0034475">
    <property type="term" value="P:U4 snRNA 3'-end processing"/>
    <property type="evidence" value="ECO:0007669"/>
    <property type="project" value="TreeGrafter"/>
</dbReference>
<keyword evidence="3" id="KW-0963">Cytoplasm</keyword>
<evidence type="ECO:0000313" key="10">
    <source>
        <dbReference type="Proteomes" id="UP000270296"/>
    </source>
</evidence>
<dbReference type="SUPFAM" id="SSF110324">
    <property type="entry name" value="Ribosomal L27 protein-like"/>
    <property type="match status" value="1"/>
</dbReference>
<dbReference type="GO" id="GO:0005730">
    <property type="term" value="C:nucleolus"/>
    <property type="evidence" value="ECO:0007669"/>
    <property type="project" value="UniProtKB-SubCell"/>
</dbReference>
<proteinExistence type="inferred from homology"/>
<evidence type="ECO:0000256" key="5">
    <source>
        <dbReference type="ARBA" id="ARBA00022835"/>
    </source>
</evidence>
<organism evidence="11">
    <name type="scientific">Soboliphyme baturini</name>
    <dbReference type="NCBI Taxonomy" id="241478"/>
    <lineage>
        <taxon>Eukaryota</taxon>
        <taxon>Metazoa</taxon>
        <taxon>Ecdysozoa</taxon>
        <taxon>Nematoda</taxon>
        <taxon>Enoplea</taxon>
        <taxon>Dorylaimia</taxon>
        <taxon>Dioctophymatida</taxon>
        <taxon>Dioctophymatoidea</taxon>
        <taxon>Soboliphymatidae</taxon>
        <taxon>Soboliphyme</taxon>
    </lineage>
</organism>
<evidence type="ECO:0000256" key="3">
    <source>
        <dbReference type="ARBA" id="ARBA00022490"/>
    </source>
</evidence>